<dbReference type="EMBL" id="CP031417">
    <property type="protein sequence ID" value="AXK80090.1"/>
    <property type="molecule type" value="Genomic_DNA"/>
</dbReference>
<proteinExistence type="predicted"/>
<gene>
    <name evidence="2" type="ORF">DW352_05910</name>
</gene>
<feature type="transmembrane region" description="Helical" evidence="1">
    <location>
        <begin position="31"/>
        <end position="52"/>
    </location>
</feature>
<accession>A0A345ZT43</accession>
<feature type="transmembrane region" description="Helical" evidence="1">
    <location>
        <begin position="7"/>
        <end position="25"/>
    </location>
</feature>
<reference evidence="2 3" key="1">
    <citation type="submission" date="2018-07" db="EMBL/GenBank/DDBJ databases">
        <authorList>
            <person name="Quirk P.G."/>
            <person name="Krulwich T.A."/>
        </authorList>
    </citation>
    <scope>NUCLEOTIDE SEQUENCE [LARGE SCALE GENOMIC DNA]</scope>
    <source>
        <strain evidence="2 3">CC-BB4</strain>
    </source>
</reference>
<evidence type="ECO:0000256" key="1">
    <source>
        <dbReference type="SAM" id="Phobius"/>
    </source>
</evidence>
<evidence type="ECO:0000313" key="2">
    <source>
        <dbReference type="EMBL" id="AXK80090.1"/>
    </source>
</evidence>
<organism evidence="2 3">
    <name type="scientific">Pseudolabrys taiwanensis</name>
    <dbReference type="NCBI Taxonomy" id="331696"/>
    <lineage>
        <taxon>Bacteria</taxon>
        <taxon>Pseudomonadati</taxon>
        <taxon>Pseudomonadota</taxon>
        <taxon>Alphaproteobacteria</taxon>
        <taxon>Hyphomicrobiales</taxon>
        <taxon>Xanthobacteraceae</taxon>
        <taxon>Pseudolabrys</taxon>
    </lineage>
</organism>
<keyword evidence="3" id="KW-1185">Reference proteome</keyword>
<dbReference type="AlphaFoldDB" id="A0A345ZT43"/>
<protein>
    <submittedName>
        <fullName evidence="2">Uncharacterized protein</fullName>
    </submittedName>
</protein>
<name>A0A345ZT43_9HYPH</name>
<sequence>MLFFTTLNVAVFTVVVYVVMLSPTLNVHAGYWMLFSMIGSALITAPLCWLVAPRVSGKLRKRLVAERSPLSDAPSRPV</sequence>
<evidence type="ECO:0000313" key="3">
    <source>
        <dbReference type="Proteomes" id="UP000254889"/>
    </source>
</evidence>
<dbReference type="KEGG" id="ptaw:DW352_05910"/>
<keyword evidence="1" id="KW-1133">Transmembrane helix</keyword>
<keyword evidence="1" id="KW-0812">Transmembrane</keyword>
<dbReference type="Proteomes" id="UP000254889">
    <property type="component" value="Chromosome"/>
</dbReference>
<keyword evidence="1" id="KW-0472">Membrane</keyword>